<gene>
    <name evidence="1" type="ORF">SAMN05414137_13836</name>
</gene>
<accession>A0A1H7ZW50</accession>
<dbReference type="EMBL" id="FOAZ01000038">
    <property type="protein sequence ID" value="SEM62456.1"/>
    <property type="molecule type" value="Genomic_DNA"/>
</dbReference>
<dbReference type="Proteomes" id="UP000183015">
    <property type="component" value="Unassembled WGS sequence"/>
</dbReference>
<keyword evidence="2" id="KW-1185">Reference proteome</keyword>
<reference evidence="2" key="1">
    <citation type="submission" date="2016-10" db="EMBL/GenBank/DDBJ databases">
        <authorList>
            <person name="Varghese N."/>
        </authorList>
    </citation>
    <scope>NUCLEOTIDE SEQUENCE [LARGE SCALE GENOMIC DNA]</scope>
    <source>
        <strain evidence="2">DSM 45096 / BCRC 16803 / CGMCC 4.1857 / CIP 109030 / JCM 12277 / KCTC 19219 / NBRC 100920 / 33214</strain>
    </source>
</reference>
<proteinExistence type="predicted"/>
<protein>
    <submittedName>
        <fullName evidence="1">Uncharacterized protein</fullName>
    </submittedName>
</protein>
<sequence>MATLFTVLALAAMLCACVMLIQRTNARHTKRRP</sequence>
<evidence type="ECO:0000313" key="2">
    <source>
        <dbReference type="Proteomes" id="UP000183015"/>
    </source>
</evidence>
<organism evidence="1 2">
    <name type="scientific">Streptacidiphilus jiangxiensis</name>
    <dbReference type="NCBI Taxonomy" id="235985"/>
    <lineage>
        <taxon>Bacteria</taxon>
        <taxon>Bacillati</taxon>
        <taxon>Actinomycetota</taxon>
        <taxon>Actinomycetes</taxon>
        <taxon>Kitasatosporales</taxon>
        <taxon>Streptomycetaceae</taxon>
        <taxon>Streptacidiphilus</taxon>
    </lineage>
</organism>
<evidence type="ECO:0000313" key="1">
    <source>
        <dbReference type="EMBL" id="SEM62456.1"/>
    </source>
</evidence>
<dbReference type="AlphaFoldDB" id="A0A1H7ZW50"/>
<name>A0A1H7ZW50_STRJI</name>